<evidence type="ECO:0000313" key="1">
    <source>
        <dbReference type="EMBL" id="KAJ2769562.1"/>
    </source>
</evidence>
<keyword evidence="2" id="KW-1185">Reference proteome</keyword>
<accession>A0ACC1JXW2</accession>
<sequence>NFYSKAAQVIAHLRGHDMARRAGDPDASAAPGPTGSSVLYASSASSSVADVGATGRPVNKWFNLNLEEIGSVREEVKPWRHAAVTRHPPPMFIEVCLDVSRVSAADSLHVTDIHGRPWTVDLERSLQSGAGAAAAASESGSIRRRRRARRATAIVLEVWRLDLDTAAVITPAPDLPRVYKQAIVFFRSLYAFASLLPCMTLARQIGAGAGGLALFCQFRAEPSARAGVVDLDVGLTNTARFLESHSFGPVVTPMGTFSMGVQYRRECIFSSSSPQDDALHDSIAGLDAVDDTYFTPTLSSRSGSNFSAHPQRHGLPMEPLREAASMGPGNNNLHAMRRAHTAVSPEPHSQRHAPHGSSLSGEWGLTAPSINPFRAHPLSVGDSASLPSYIGSVLHQQTLARQPSDSRPSNAGLPGAVRIPAASAEPHRALLGSRGHASRLSHQGHSPDHRSSLLSSSAAAAAEAGSSLHRSAILRRLGGPTSPAEPQRRLDLISRSSGNEPFVGSKSPPRPGASSFRSISSGSAGSIPTGRSVLGVAPFKSPSLAESPGLGLGMFADIGALAAHAASNEHSGTAGDASRRHGHTVPHGGSLRESGSAAEALLATATRVSGSPSSFGTNASGHSRRLSSSFGNRRTSAEARRTSILGMSVSERPGTSVTGPPEAAAASRRHTILEGQVWLGLAGNEQQDIGDFIDMIDNKRLLKAHTHRSPPASQRARGAGAPHRPALTTIPSMGADDDAGAERPRGSPPPGPLQRYQGILDEFNGLSRDMEDSILLPGKTLTVAADEMALGSIADGELSGSPFRRAAIPNPLRSSADRPKASAAPRTGAAAPLSPTAPVAPQADTGDNVDLLRQAFDGMAIESLQASPPSRSTAVTPTLMSPISPRAARDHVRSAAAGLDPESERPLPLPLAIPRHHYPSHPTSGHARSQQRQQQQRVQASADLDSDDSGDAEASRLDSVLRRMRGNSQPAVHIAEQRGGTAPRAVTARSPPLQAQSSQLHSLVSRAPAARTGADSGPFSYRSDFTAGRGRLGALLSAGDDRSGAAKGPRSTPSTPSQAPSAILAHNGDSDSDAGERGRYAGGARRESEQLRSNFPPLSFILPRNRVERDARPRPSSQEGPGSGSRTDDEDMMFQMDTSLH</sequence>
<dbReference type="EMBL" id="JANBUJ010000911">
    <property type="protein sequence ID" value="KAJ2769562.1"/>
    <property type="molecule type" value="Genomic_DNA"/>
</dbReference>
<comment type="caution">
    <text evidence="1">The sequence shown here is derived from an EMBL/GenBank/DDBJ whole genome shotgun (WGS) entry which is preliminary data.</text>
</comment>
<gene>
    <name evidence="1" type="primary">ATG13</name>
    <name evidence="1" type="ORF">IWQ57_003052</name>
</gene>
<protein>
    <submittedName>
        <fullName evidence="1">Autophagy protein 13</fullName>
    </submittedName>
</protein>
<evidence type="ECO:0000313" key="2">
    <source>
        <dbReference type="Proteomes" id="UP001140234"/>
    </source>
</evidence>
<proteinExistence type="predicted"/>
<dbReference type="Proteomes" id="UP001140234">
    <property type="component" value="Unassembled WGS sequence"/>
</dbReference>
<feature type="non-terminal residue" evidence="1">
    <location>
        <position position="1"/>
    </location>
</feature>
<reference evidence="1" key="1">
    <citation type="submission" date="2022-07" db="EMBL/GenBank/DDBJ databases">
        <title>Phylogenomic reconstructions and comparative analyses of Kickxellomycotina fungi.</title>
        <authorList>
            <person name="Reynolds N.K."/>
            <person name="Stajich J.E."/>
            <person name="Barry K."/>
            <person name="Grigoriev I.V."/>
            <person name="Crous P."/>
            <person name="Smith M.E."/>
        </authorList>
    </citation>
    <scope>NUCLEOTIDE SEQUENCE</scope>
    <source>
        <strain evidence="1">CBS 109366</strain>
    </source>
</reference>
<organism evidence="1 2">
    <name type="scientific">Coemansia nantahalensis</name>
    <dbReference type="NCBI Taxonomy" id="2789366"/>
    <lineage>
        <taxon>Eukaryota</taxon>
        <taxon>Fungi</taxon>
        <taxon>Fungi incertae sedis</taxon>
        <taxon>Zoopagomycota</taxon>
        <taxon>Kickxellomycotina</taxon>
        <taxon>Kickxellomycetes</taxon>
        <taxon>Kickxellales</taxon>
        <taxon>Kickxellaceae</taxon>
        <taxon>Coemansia</taxon>
    </lineage>
</organism>
<name>A0ACC1JXW2_9FUNG</name>